<evidence type="ECO:0000313" key="2">
    <source>
        <dbReference type="Proteomes" id="UP000187735"/>
    </source>
</evidence>
<dbReference type="SUPFAM" id="SSF48371">
    <property type="entry name" value="ARM repeat"/>
    <property type="match status" value="1"/>
</dbReference>
<accession>A0A1P8WCH3</accession>
<evidence type="ECO:0000313" key="1">
    <source>
        <dbReference type="EMBL" id="APZ91746.1"/>
    </source>
</evidence>
<sequence length="350" mass="40275">MVEGFDASHFVRQTITKFPQLELKQRIAHIASTLEDHLDSDFRVAARQITTALPPPLDPTRNDDDFGDYIFAPLGEYVVRHGLTKPHLKLSLQTLKQLTMRFSMEDAIRYFINEFPYPTFTELHKWSKDKNYHVRRLVSEGTRPRLPWSGRLKTDTRRPLELLGTLHADPTRYVTRSIANHMNDIAKADPALVIKTLKQWHRLKEQRPTELQWMTAHSLRTLVKQGDAAALRMLGYRAHPKVAVSPVLLSAKSVKPGETLQFQFNVTAERDERLMIDYAIDFVKANGTMAEKVFKIKQIELAKGESKTITKRHPFRANATTFTLYPGTHRITLQINGKRYSAATFEMQVD</sequence>
<name>A0A1P8WCH3_9PLAN</name>
<dbReference type="InterPro" id="IPR016024">
    <property type="entry name" value="ARM-type_fold"/>
</dbReference>
<protein>
    <submittedName>
        <fullName evidence="1">DNA alkylation repair enzyme</fullName>
    </submittedName>
</protein>
<organism evidence="1 2">
    <name type="scientific">Fuerstiella marisgermanici</name>
    <dbReference type="NCBI Taxonomy" id="1891926"/>
    <lineage>
        <taxon>Bacteria</taxon>
        <taxon>Pseudomonadati</taxon>
        <taxon>Planctomycetota</taxon>
        <taxon>Planctomycetia</taxon>
        <taxon>Planctomycetales</taxon>
        <taxon>Planctomycetaceae</taxon>
        <taxon>Fuerstiella</taxon>
    </lineage>
</organism>
<gene>
    <name evidence="1" type="ORF">Fuma_01337</name>
</gene>
<dbReference type="KEGG" id="fmr:Fuma_01337"/>
<reference evidence="1 2" key="1">
    <citation type="journal article" date="2016" name="Front. Microbiol.">
        <title>Fuerstia marisgermanicae gen. nov., sp. nov., an Unusual Member of the Phylum Planctomycetes from the German Wadden Sea.</title>
        <authorList>
            <person name="Kohn T."/>
            <person name="Heuer A."/>
            <person name="Jogler M."/>
            <person name="Vollmers J."/>
            <person name="Boedeker C."/>
            <person name="Bunk B."/>
            <person name="Rast P."/>
            <person name="Borchert D."/>
            <person name="Glockner I."/>
            <person name="Freese H.M."/>
            <person name="Klenk H.P."/>
            <person name="Overmann J."/>
            <person name="Kaster A.K."/>
            <person name="Rohde M."/>
            <person name="Wiegand S."/>
            <person name="Jogler C."/>
        </authorList>
    </citation>
    <scope>NUCLEOTIDE SEQUENCE [LARGE SCALE GENOMIC DNA]</scope>
    <source>
        <strain evidence="1 2">NH11</strain>
    </source>
</reference>
<proteinExistence type="predicted"/>
<dbReference type="Proteomes" id="UP000187735">
    <property type="component" value="Chromosome"/>
</dbReference>
<dbReference type="AlphaFoldDB" id="A0A1P8WCH3"/>
<dbReference type="Gene3D" id="1.25.40.290">
    <property type="entry name" value="ARM repeat domains"/>
    <property type="match status" value="1"/>
</dbReference>
<dbReference type="EMBL" id="CP017641">
    <property type="protein sequence ID" value="APZ91746.1"/>
    <property type="molecule type" value="Genomic_DNA"/>
</dbReference>
<keyword evidence="2" id="KW-1185">Reference proteome</keyword>